<dbReference type="EMBL" id="MU032347">
    <property type="protein sequence ID" value="KAF3766534.1"/>
    <property type="molecule type" value="Genomic_DNA"/>
</dbReference>
<dbReference type="RefSeq" id="XP_040777495.1">
    <property type="nucleotide sequence ID" value="XM_040920505.1"/>
</dbReference>
<sequence length="243" mass="27823">MVTAFEQGQARRLKKVQERQGFCWGEESPVTDDKRRDSRIFVVISYYIKKMTNKNYNTTSFRALQADMYDTVRAAVAQDAESPAWATPAVVQGGMNSILKHARNNIPWAQEMRVGDFRAFFHSSLLNRDTWWLYNYDQDDPMMASEQMSRRGVVAISIDNFLDVCDQKDNEFAAHYPRLTGTTREGGVQSLTRHFDNLKVDNDDSYADNLFNEDEFEDDNGPKVDEVEDFGHDVDADGDIAMG</sequence>
<dbReference type="GeneID" id="63837634"/>
<evidence type="ECO:0000256" key="1">
    <source>
        <dbReference type="SAM" id="MobiDB-lite"/>
    </source>
</evidence>
<protein>
    <submittedName>
        <fullName evidence="2">Uncharacterized protein</fullName>
    </submittedName>
</protein>
<reference evidence="2" key="1">
    <citation type="journal article" date="2020" name="Phytopathology">
        <title>Genome sequence of the chestnut blight fungus Cryphonectria parasitica EP155: A fundamental resource for an archetypical invasive plant pathogen.</title>
        <authorList>
            <person name="Crouch J.A."/>
            <person name="Dawe A."/>
            <person name="Aerts A."/>
            <person name="Barry K."/>
            <person name="Churchill A.C.L."/>
            <person name="Grimwood J."/>
            <person name="Hillman B."/>
            <person name="Milgroom M.G."/>
            <person name="Pangilinan J."/>
            <person name="Smith M."/>
            <person name="Salamov A."/>
            <person name="Schmutz J."/>
            <person name="Yadav J."/>
            <person name="Grigoriev I.V."/>
            <person name="Nuss D."/>
        </authorList>
    </citation>
    <scope>NUCLEOTIDE SEQUENCE</scope>
    <source>
        <strain evidence="2">EP155</strain>
    </source>
</reference>
<name>A0A9P5CPJ0_CRYP1</name>
<dbReference type="AlphaFoldDB" id="A0A9P5CPJ0"/>
<organism evidence="2 3">
    <name type="scientific">Cryphonectria parasitica (strain ATCC 38755 / EP155)</name>
    <dbReference type="NCBI Taxonomy" id="660469"/>
    <lineage>
        <taxon>Eukaryota</taxon>
        <taxon>Fungi</taxon>
        <taxon>Dikarya</taxon>
        <taxon>Ascomycota</taxon>
        <taxon>Pezizomycotina</taxon>
        <taxon>Sordariomycetes</taxon>
        <taxon>Sordariomycetidae</taxon>
        <taxon>Diaporthales</taxon>
        <taxon>Cryphonectriaceae</taxon>
        <taxon>Cryphonectria-Endothia species complex</taxon>
        <taxon>Cryphonectria</taxon>
    </lineage>
</organism>
<comment type="caution">
    <text evidence="2">The sequence shown here is derived from an EMBL/GenBank/DDBJ whole genome shotgun (WGS) entry which is preliminary data.</text>
</comment>
<feature type="region of interest" description="Disordered" evidence="1">
    <location>
        <begin position="213"/>
        <end position="243"/>
    </location>
</feature>
<accession>A0A9P5CPJ0</accession>
<evidence type="ECO:0000313" key="3">
    <source>
        <dbReference type="Proteomes" id="UP000803844"/>
    </source>
</evidence>
<feature type="compositionally biased region" description="Basic and acidic residues" evidence="1">
    <location>
        <begin position="220"/>
        <end position="235"/>
    </location>
</feature>
<evidence type="ECO:0000313" key="2">
    <source>
        <dbReference type="EMBL" id="KAF3766534.1"/>
    </source>
</evidence>
<gene>
    <name evidence="2" type="ORF">M406DRAFT_330341</name>
</gene>
<keyword evidence="3" id="KW-1185">Reference proteome</keyword>
<dbReference type="Proteomes" id="UP000803844">
    <property type="component" value="Unassembled WGS sequence"/>
</dbReference>
<proteinExistence type="predicted"/>